<evidence type="ECO:0000313" key="2">
    <source>
        <dbReference type="Proteomes" id="UP000777560"/>
    </source>
</evidence>
<protein>
    <submittedName>
        <fullName evidence="1">Uncharacterized protein</fullName>
    </submittedName>
</protein>
<sequence>MRRHNQHIMELSDSNLSKEDLTKPAINFDKSEIKKMIKKTQNSNDDLYVARFDSQNNDETFAVVQNYNDYLDAFIDNYLNDFKSIHETAKLHFHQEMTLGYYIDECIALLHRKFENHQDKNSMVTVNQKGNLI</sequence>
<proteinExistence type="predicted"/>
<name>A0ABY2YW25_9LACO</name>
<dbReference type="EMBL" id="QUAV01000003">
    <property type="protein sequence ID" value="TPR24544.1"/>
    <property type="molecule type" value="Genomic_DNA"/>
</dbReference>
<gene>
    <name evidence="1" type="ORF">DY114_04495</name>
</gene>
<evidence type="ECO:0000313" key="1">
    <source>
        <dbReference type="EMBL" id="TPR24544.1"/>
    </source>
</evidence>
<reference evidence="1 2" key="1">
    <citation type="submission" date="2018-08" db="EMBL/GenBank/DDBJ databases">
        <title>Comparative genomics of wild bee and flower associated Lactobacillus reveals potential adaptation to the bee host.</title>
        <authorList>
            <person name="Vuong H.Q."/>
            <person name="Mcfrederick Q.S."/>
        </authorList>
    </citation>
    <scope>NUCLEOTIDE SEQUENCE [LARGE SCALE GENOMIC DNA]</scope>
    <source>
        <strain evidence="1 2">HV_13</strain>
    </source>
</reference>
<organism evidence="1 2">
    <name type="scientific">Apilactobacillus micheneri</name>
    <dbReference type="NCBI Taxonomy" id="1899430"/>
    <lineage>
        <taxon>Bacteria</taxon>
        <taxon>Bacillati</taxon>
        <taxon>Bacillota</taxon>
        <taxon>Bacilli</taxon>
        <taxon>Lactobacillales</taxon>
        <taxon>Lactobacillaceae</taxon>
        <taxon>Apilactobacillus</taxon>
    </lineage>
</organism>
<keyword evidence="2" id="KW-1185">Reference proteome</keyword>
<accession>A0ABY2YW25</accession>
<dbReference type="Proteomes" id="UP000777560">
    <property type="component" value="Unassembled WGS sequence"/>
</dbReference>
<comment type="caution">
    <text evidence="1">The sequence shown here is derived from an EMBL/GenBank/DDBJ whole genome shotgun (WGS) entry which is preliminary data.</text>
</comment>
<dbReference type="RefSeq" id="WP_105963934.1">
    <property type="nucleotide sequence ID" value="NZ_POSO01000001.1"/>
</dbReference>